<evidence type="ECO:0000259" key="8">
    <source>
        <dbReference type="Pfam" id="PF14322"/>
    </source>
</evidence>
<comment type="caution">
    <text evidence="9">The sequence shown here is derived from an EMBL/GenBank/DDBJ whole genome shotgun (WGS) entry which is preliminary data.</text>
</comment>
<protein>
    <submittedName>
        <fullName evidence="9">RagB/SusD family nutrient uptake outer membrane protein</fullName>
    </submittedName>
</protein>
<dbReference type="EMBL" id="JAEHFY010000001">
    <property type="protein sequence ID" value="MBK0381561.1"/>
    <property type="molecule type" value="Genomic_DNA"/>
</dbReference>
<dbReference type="Pfam" id="PF07980">
    <property type="entry name" value="SusD_RagB"/>
    <property type="match status" value="1"/>
</dbReference>
<dbReference type="Gene3D" id="1.25.40.390">
    <property type="match status" value="1"/>
</dbReference>
<sequence>MIKYKYIGLFLLGATFTLSSCKNTLDLVPTDSFSNANAFRTTDDLQQGLNTAYNQFTAYSNNVYVSALISDEAKLGADNSGQGTLTYQYQYSADATTGGDVTNAWGGYYSLIDQANRILAATPAVAGDINVKNNIKAQLLGLRGISHFELLRMYSKNFSASDPLGVPYLTASNVLGKPSRNTQAEDMTMLEKDLADSYSLLPAVTTSNFTDTAINKVNIDAYRARISLYKGDYQKAIDYATTVINSGIRPISSGSAFQGIWTDSNNEEVLFRIRYANNTSFGSLFTTTSGNIYLAPSSKLTSLYATSDIRKATYIGSNGSGLPFVKKYEKSTARGGRAVDLKVIRISEMYLIRAEAYAKLTSPNVLLGAQDLNTVRKNRITGYTDQIYTDKDVLLADVIEERLKELAFEGQRFFDLKRNNLPVNRSTNDAAPSYLNLAANSYRFVLPIPSSEILANPNIVQNSGYNN</sequence>
<reference evidence="9 10" key="1">
    <citation type="submission" date="2020-12" db="EMBL/GenBank/DDBJ databases">
        <title>Bacterial novel species Pedobacter sp. SD-b isolated from soil.</title>
        <authorList>
            <person name="Jung H.-Y."/>
        </authorList>
    </citation>
    <scope>NUCLEOTIDE SEQUENCE [LARGE SCALE GENOMIC DNA]</scope>
    <source>
        <strain evidence="9 10">SD-b</strain>
    </source>
</reference>
<evidence type="ECO:0000256" key="1">
    <source>
        <dbReference type="ARBA" id="ARBA00004442"/>
    </source>
</evidence>
<evidence type="ECO:0000256" key="6">
    <source>
        <dbReference type="SAM" id="SignalP"/>
    </source>
</evidence>
<dbReference type="Pfam" id="PF14322">
    <property type="entry name" value="SusD-like_3"/>
    <property type="match status" value="1"/>
</dbReference>
<feature type="chain" id="PRO_5047525453" evidence="6">
    <location>
        <begin position="22"/>
        <end position="467"/>
    </location>
</feature>
<dbReference type="Gene3D" id="1.25.40.900">
    <property type="match status" value="1"/>
</dbReference>
<gene>
    <name evidence="9" type="ORF">I5M32_01190</name>
</gene>
<keyword evidence="10" id="KW-1185">Reference proteome</keyword>
<proteinExistence type="inferred from homology"/>
<dbReference type="InterPro" id="IPR012944">
    <property type="entry name" value="SusD_RagB_dom"/>
</dbReference>
<evidence type="ECO:0000313" key="10">
    <source>
        <dbReference type="Proteomes" id="UP000660024"/>
    </source>
</evidence>
<comment type="subcellular location">
    <subcellularLocation>
        <location evidence="1">Cell outer membrane</location>
    </subcellularLocation>
</comment>
<evidence type="ECO:0000313" key="9">
    <source>
        <dbReference type="EMBL" id="MBK0381561.1"/>
    </source>
</evidence>
<dbReference type="PROSITE" id="PS51257">
    <property type="entry name" value="PROKAR_LIPOPROTEIN"/>
    <property type="match status" value="1"/>
</dbReference>
<evidence type="ECO:0000256" key="5">
    <source>
        <dbReference type="ARBA" id="ARBA00023237"/>
    </source>
</evidence>
<accession>A0ABS1BFG2</accession>
<dbReference type="SUPFAM" id="SSF48452">
    <property type="entry name" value="TPR-like"/>
    <property type="match status" value="1"/>
</dbReference>
<keyword evidence="3 6" id="KW-0732">Signal</keyword>
<dbReference type="Proteomes" id="UP000660024">
    <property type="component" value="Unassembled WGS sequence"/>
</dbReference>
<dbReference type="Gene3D" id="2.20.20.130">
    <property type="match status" value="1"/>
</dbReference>
<feature type="signal peptide" evidence="6">
    <location>
        <begin position="1"/>
        <end position="21"/>
    </location>
</feature>
<organism evidence="9 10">
    <name type="scientific">Pedobacter segetis</name>
    <dbReference type="NCBI Taxonomy" id="2793069"/>
    <lineage>
        <taxon>Bacteria</taxon>
        <taxon>Pseudomonadati</taxon>
        <taxon>Bacteroidota</taxon>
        <taxon>Sphingobacteriia</taxon>
        <taxon>Sphingobacteriales</taxon>
        <taxon>Sphingobacteriaceae</taxon>
        <taxon>Pedobacter</taxon>
    </lineage>
</organism>
<evidence type="ECO:0000256" key="4">
    <source>
        <dbReference type="ARBA" id="ARBA00023136"/>
    </source>
</evidence>
<feature type="domain" description="RagB/SusD" evidence="7">
    <location>
        <begin position="324"/>
        <end position="465"/>
    </location>
</feature>
<feature type="domain" description="SusD-like N-terminal" evidence="8">
    <location>
        <begin position="41"/>
        <end position="228"/>
    </location>
</feature>
<evidence type="ECO:0000256" key="3">
    <source>
        <dbReference type="ARBA" id="ARBA00022729"/>
    </source>
</evidence>
<evidence type="ECO:0000259" key="7">
    <source>
        <dbReference type="Pfam" id="PF07980"/>
    </source>
</evidence>
<dbReference type="RefSeq" id="WP_200584158.1">
    <property type="nucleotide sequence ID" value="NZ_JAEHFY010000001.1"/>
</dbReference>
<dbReference type="InterPro" id="IPR033985">
    <property type="entry name" value="SusD-like_N"/>
</dbReference>
<dbReference type="InterPro" id="IPR011990">
    <property type="entry name" value="TPR-like_helical_dom_sf"/>
</dbReference>
<keyword evidence="5" id="KW-0998">Cell outer membrane</keyword>
<evidence type="ECO:0000256" key="2">
    <source>
        <dbReference type="ARBA" id="ARBA00006275"/>
    </source>
</evidence>
<keyword evidence="4" id="KW-0472">Membrane</keyword>
<name>A0ABS1BFG2_9SPHI</name>
<comment type="similarity">
    <text evidence="2">Belongs to the SusD family.</text>
</comment>